<feature type="transmembrane region" description="Helical" evidence="9">
    <location>
        <begin position="566"/>
        <end position="589"/>
    </location>
</feature>
<dbReference type="AlphaFoldDB" id="A0A7N2KUL5"/>
<dbReference type="PROSITE" id="PS50088">
    <property type="entry name" value="ANK_REPEAT"/>
    <property type="match status" value="6"/>
</dbReference>
<dbReference type="Proteomes" id="UP000594261">
    <property type="component" value="Chromosome 2"/>
</dbReference>
<sequence>MDAGMFKAAIDGNDGFFDEAGSVNLNLRRVTVEGNSVLHLAAKSGNAQITKRILAIDSQQSLLYEKNWKGDTALHIAARLGHFDMTKLLITSANDREVEVKMELLRMENLEKNTALHEAIKNDHYDIMQLLVKEDPSLTFLTNNAGESPLFLAVDRGFYKIAIHILEAVPECSNVGRKSMNVLHAAVIRTQRSKRFKAIEEKADWHSHTLLCIYRFLRAILKLSNSENEQAPKLGMTILDFVGKLLEACPSAIVEADDFGWIPLHYAAHFGNAKFVNLFLKKNMSLVYIKEKAGMSALHISAKEGHVDVTRTLITECPDSCELLDKKDRTALHLAAESGNSKLVKVFLQTLATEDLINQQDKEGNTPFHLAAMEGRYALLMMLVKDRRIDWMAMNKAGMSTVDIIQSVYRLKSGKKEKFMSKLNRDDIRLSLERIVDRHTMEVQTLDTEGHGQLIQETERNETAEQNKVKDTALIATKKRLKRQEAIRKMIDLNFVVATIIASVTYAAVIQVPGGNDDDDGEATLRENKYFKIFMIFNACAFVFSLLSMLFHFCIGHVSLSSSIGLIYASLCFTFTQFSLLGITGAFFLSMRAVLTKSSASKSGGGGLTPPKVVPEHSQSNDSNVFIEYWIGLLFVFLIFAAVFIRMNKKLVVSILKES</sequence>
<dbReference type="Pfam" id="PF00023">
    <property type="entry name" value="Ank"/>
    <property type="match status" value="1"/>
</dbReference>
<gene>
    <name evidence="11" type="primary">LOC115974890</name>
</gene>
<comment type="subcellular location">
    <subcellularLocation>
        <location evidence="1">Membrane</location>
        <topology evidence="1">Multi-pass membrane protein</topology>
    </subcellularLocation>
</comment>
<name>A0A7N2KUL5_QUELO</name>
<dbReference type="PANTHER" id="PTHR24186:SF50">
    <property type="entry name" value="ANKYRIN REPEAT-CONTAINING PROTEIN ITN1-LIKE ISOFORM X1"/>
    <property type="match status" value="1"/>
</dbReference>
<evidence type="ECO:0000256" key="3">
    <source>
        <dbReference type="ARBA" id="ARBA00022737"/>
    </source>
</evidence>
<evidence type="ECO:0000259" key="10">
    <source>
        <dbReference type="Pfam" id="PF13962"/>
    </source>
</evidence>
<feature type="transmembrane region" description="Helical" evidence="9">
    <location>
        <begin position="490"/>
        <end position="510"/>
    </location>
</feature>
<evidence type="ECO:0000256" key="8">
    <source>
        <dbReference type="SAM" id="MobiDB-lite"/>
    </source>
</evidence>
<reference evidence="11" key="2">
    <citation type="submission" date="2021-01" db="UniProtKB">
        <authorList>
            <consortium name="EnsemblPlants"/>
        </authorList>
    </citation>
    <scope>IDENTIFICATION</scope>
</reference>
<evidence type="ECO:0000256" key="4">
    <source>
        <dbReference type="ARBA" id="ARBA00022989"/>
    </source>
</evidence>
<feature type="repeat" description="ANK" evidence="7">
    <location>
        <begin position="33"/>
        <end position="54"/>
    </location>
</feature>
<dbReference type="RefSeq" id="XP_030951302.1">
    <property type="nucleotide sequence ID" value="XM_031095442.1"/>
</dbReference>
<protein>
    <recommendedName>
        <fullName evidence="10">PGG domain-containing protein</fullName>
    </recommendedName>
</protein>
<dbReference type="InParanoid" id="A0A7N2KUL5"/>
<keyword evidence="6 9" id="KW-0472">Membrane</keyword>
<dbReference type="EnsemblPlants" id="QL02p020235:mrna">
    <property type="protein sequence ID" value="QL02p020235:mrna"/>
    <property type="gene ID" value="QL02p020235"/>
</dbReference>
<feature type="transmembrane region" description="Helical" evidence="9">
    <location>
        <begin position="629"/>
        <end position="647"/>
    </location>
</feature>
<feature type="domain" description="PGG" evidence="10">
    <location>
        <begin position="485"/>
        <end position="592"/>
    </location>
</feature>
<dbReference type="SMART" id="SM00248">
    <property type="entry name" value="ANK"/>
    <property type="match status" value="8"/>
</dbReference>
<dbReference type="Gene3D" id="1.25.40.20">
    <property type="entry name" value="Ankyrin repeat-containing domain"/>
    <property type="match status" value="3"/>
</dbReference>
<dbReference type="Pfam" id="PF12796">
    <property type="entry name" value="Ank_2"/>
    <property type="match status" value="3"/>
</dbReference>
<keyword evidence="5 7" id="KW-0040">ANK repeat</keyword>
<evidence type="ECO:0000313" key="12">
    <source>
        <dbReference type="Proteomes" id="UP000594261"/>
    </source>
</evidence>
<dbReference type="GO" id="GO:0005886">
    <property type="term" value="C:plasma membrane"/>
    <property type="evidence" value="ECO:0007669"/>
    <property type="project" value="TreeGrafter"/>
</dbReference>
<dbReference type="KEGG" id="qlo:115974890"/>
<feature type="repeat" description="ANK" evidence="7">
    <location>
        <begin position="111"/>
        <end position="143"/>
    </location>
</feature>
<proteinExistence type="predicted"/>
<dbReference type="InterPro" id="IPR036770">
    <property type="entry name" value="Ankyrin_rpt-contain_sf"/>
</dbReference>
<evidence type="ECO:0000313" key="11">
    <source>
        <dbReference type="EnsemblPlants" id="QL02p020235:mrna"/>
    </source>
</evidence>
<evidence type="ECO:0000256" key="9">
    <source>
        <dbReference type="SAM" id="Phobius"/>
    </source>
</evidence>
<feature type="region of interest" description="Disordered" evidence="8">
    <location>
        <begin position="599"/>
        <end position="619"/>
    </location>
</feature>
<dbReference type="OMA" id="KTWITMS"/>
<feature type="repeat" description="ANK" evidence="7">
    <location>
        <begin position="69"/>
        <end position="101"/>
    </location>
</feature>
<organism evidence="11 12">
    <name type="scientific">Quercus lobata</name>
    <name type="common">Valley oak</name>
    <dbReference type="NCBI Taxonomy" id="97700"/>
    <lineage>
        <taxon>Eukaryota</taxon>
        <taxon>Viridiplantae</taxon>
        <taxon>Streptophyta</taxon>
        <taxon>Embryophyta</taxon>
        <taxon>Tracheophyta</taxon>
        <taxon>Spermatophyta</taxon>
        <taxon>Magnoliopsida</taxon>
        <taxon>eudicotyledons</taxon>
        <taxon>Gunneridae</taxon>
        <taxon>Pentapetalae</taxon>
        <taxon>rosids</taxon>
        <taxon>fabids</taxon>
        <taxon>Fagales</taxon>
        <taxon>Fagaceae</taxon>
        <taxon>Quercus</taxon>
    </lineage>
</organism>
<feature type="repeat" description="ANK" evidence="7">
    <location>
        <begin position="363"/>
        <end position="385"/>
    </location>
</feature>
<feature type="repeat" description="ANK" evidence="7">
    <location>
        <begin position="293"/>
        <end position="314"/>
    </location>
</feature>
<keyword evidence="2 9" id="KW-0812">Transmembrane</keyword>
<feature type="repeat" description="ANK" evidence="7">
    <location>
        <begin position="327"/>
        <end position="359"/>
    </location>
</feature>
<feature type="transmembrane region" description="Helical" evidence="9">
    <location>
        <begin position="530"/>
        <end position="554"/>
    </location>
</feature>
<dbReference type="PANTHER" id="PTHR24186">
    <property type="entry name" value="PROTEIN PHOSPHATASE 1 REGULATORY SUBUNIT"/>
    <property type="match status" value="1"/>
</dbReference>
<dbReference type="InterPro" id="IPR002110">
    <property type="entry name" value="Ankyrin_rpt"/>
</dbReference>
<dbReference type="GeneID" id="115974890"/>
<accession>A0A7N2KUL5</accession>
<keyword evidence="12" id="KW-1185">Reference proteome</keyword>
<evidence type="ECO:0000256" key="6">
    <source>
        <dbReference type="ARBA" id="ARBA00023136"/>
    </source>
</evidence>
<keyword evidence="4 9" id="KW-1133">Transmembrane helix</keyword>
<evidence type="ECO:0000256" key="1">
    <source>
        <dbReference type="ARBA" id="ARBA00004141"/>
    </source>
</evidence>
<evidence type="ECO:0000256" key="2">
    <source>
        <dbReference type="ARBA" id="ARBA00022692"/>
    </source>
</evidence>
<evidence type="ECO:0000256" key="5">
    <source>
        <dbReference type="ARBA" id="ARBA00023043"/>
    </source>
</evidence>
<dbReference type="InterPro" id="IPR026961">
    <property type="entry name" value="PGG_dom"/>
</dbReference>
<evidence type="ECO:0000256" key="7">
    <source>
        <dbReference type="PROSITE-ProRule" id="PRU00023"/>
    </source>
</evidence>
<dbReference type="Gramene" id="QL02p020235:mrna">
    <property type="protein sequence ID" value="QL02p020235:mrna"/>
    <property type="gene ID" value="QL02p020235"/>
</dbReference>
<keyword evidence="3" id="KW-0677">Repeat</keyword>
<dbReference type="OrthoDB" id="1602144at2759"/>
<reference evidence="12" key="1">
    <citation type="journal article" date="2016" name="G3 (Bethesda)">
        <title>First Draft Assembly and Annotation of the Genome of a California Endemic Oak Quercus lobata Nee (Fagaceae).</title>
        <authorList>
            <person name="Sork V.L."/>
            <person name="Fitz-Gibbon S.T."/>
            <person name="Puiu D."/>
            <person name="Crepeau M."/>
            <person name="Gugger P.F."/>
            <person name="Sherman R."/>
            <person name="Stevens K."/>
            <person name="Langley C.H."/>
            <person name="Pellegrini M."/>
            <person name="Salzberg S.L."/>
        </authorList>
    </citation>
    <scope>NUCLEOTIDE SEQUENCE [LARGE SCALE GENOMIC DNA]</scope>
    <source>
        <strain evidence="12">cv. SW786</strain>
    </source>
</reference>
<dbReference type="PROSITE" id="PS50297">
    <property type="entry name" value="ANK_REP_REGION"/>
    <property type="match status" value="5"/>
</dbReference>
<dbReference type="SUPFAM" id="SSF48403">
    <property type="entry name" value="Ankyrin repeat"/>
    <property type="match status" value="1"/>
</dbReference>
<dbReference type="Pfam" id="PF13962">
    <property type="entry name" value="PGG"/>
    <property type="match status" value="1"/>
</dbReference>